<evidence type="ECO:0000313" key="3">
    <source>
        <dbReference type="EMBL" id="CAG9315947.1"/>
    </source>
</evidence>
<evidence type="ECO:0000256" key="2">
    <source>
        <dbReference type="SAM" id="MobiDB-lite"/>
    </source>
</evidence>
<name>A0AAU9INC7_9CILI</name>
<organism evidence="3 4">
    <name type="scientific">Blepharisma stoltei</name>
    <dbReference type="NCBI Taxonomy" id="1481888"/>
    <lineage>
        <taxon>Eukaryota</taxon>
        <taxon>Sar</taxon>
        <taxon>Alveolata</taxon>
        <taxon>Ciliophora</taxon>
        <taxon>Postciliodesmatophora</taxon>
        <taxon>Heterotrichea</taxon>
        <taxon>Heterotrichida</taxon>
        <taxon>Blepharismidae</taxon>
        <taxon>Blepharisma</taxon>
    </lineage>
</organism>
<feature type="coiled-coil region" evidence="1">
    <location>
        <begin position="181"/>
        <end position="228"/>
    </location>
</feature>
<keyword evidence="4" id="KW-1185">Reference proteome</keyword>
<feature type="coiled-coil region" evidence="1">
    <location>
        <begin position="258"/>
        <end position="361"/>
    </location>
</feature>
<evidence type="ECO:0000313" key="4">
    <source>
        <dbReference type="Proteomes" id="UP001162131"/>
    </source>
</evidence>
<keyword evidence="1" id="KW-0175">Coiled coil</keyword>
<sequence>MISENIRLVTFKINEVNFKPNVNSDTIPKLCYTLCDPITSQVIFSSFAFELSEVSSLAPIHLQPDISSSLILNIYMKTYDDPKLLGSEAIDLIRNIPLKTQLNFPSEYDENFNIEIEISEKESPENPSETIQENGEMAQEKEKYEILQIEKVNGIDENSKENENMDINEIKNQEKINELDLNELNINKESIEENENEQEKNELNIDEVSKLENKNEQEISELNTGEENKLENKNEQEINELGIVQVNNQENTNVQEINEFDIDQMKNQENKNEQEMNELLRIYEIDDISNIAEKIEEAKEEVLFYHKRKKFNEEESAKNKLIDLERLLQLSEEIKAAKENKELKQNESAFEEENLEEELKKGLIKFNIKNPENIEEMINKTKTSISHYLNSDKIDKANSKKIILADLEKLLCIYKRINLKTMITIDPKEAENQKNIDFLEGMINHISSIPYCMERFLTSILCFAYYKVYNLDEAEKVNYTFIFCIIIK</sequence>
<feature type="region of interest" description="Disordered" evidence="2">
    <location>
        <begin position="119"/>
        <end position="139"/>
    </location>
</feature>
<proteinExistence type="predicted"/>
<accession>A0AAU9INC7</accession>
<dbReference type="EMBL" id="CAJZBQ010000014">
    <property type="protein sequence ID" value="CAG9315947.1"/>
    <property type="molecule type" value="Genomic_DNA"/>
</dbReference>
<dbReference type="AlphaFoldDB" id="A0AAU9INC7"/>
<reference evidence="3" key="1">
    <citation type="submission" date="2021-09" db="EMBL/GenBank/DDBJ databases">
        <authorList>
            <consortium name="AG Swart"/>
            <person name="Singh M."/>
            <person name="Singh A."/>
            <person name="Seah K."/>
            <person name="Emmerich C."/>
        </authorList>
    </citation>
    <scope>NUCLEOTIDE SEQUENCE</scope>
    <source>
        <strain evidence="3">ATCC30299</strain>
    </source>
</reference>
<protein>
    <submittedName>
        <fullName evidence="3">Uncharacterized protein</fullName>
    </submittedName>
</protein>
<comment type="caution">
    <text evidence="3">The sequence shown here is derived from an EMBL/GenBank/DDBJ whole genome shotgun (WGS) entry which is preliminary data.</text>
</comment>
<gene>
    <name evidence="3" type="ORF">BSTOLATCC_MIC14690</name>
</gene>
<evidence type="ECO:0000256" key="1">
    <source>
        <dbReference type="SAM" id="Coils"/>
    </source>
</evidence>
<dbReference type="Proteomes" id="UP001162131">
    <property type="component" value="Unassembled WGS sequence"/>
</dbReference>